<evidence type="ECO:0008006" key="3">
    <source>
        <dbReference type="Google" id="ProtNLM"/>
    </source>
</evidence>
<reference evidence="1 2" key="2">
    <citation type="submission" date="2019-01" db="EMBL/GenBank/DDBJ databases">
        <authorList>
            <person name="Li Y."/>
        </authorList>
    </citation>
    <scope>NUCLEOTIDE SEQUENCE [LARGE SCALE GENOMIC DNA]</scope>
    <source>
        <strain evidence="1 2">SK2B-1</strain>
    </source>
</reference>
<dbReference type="Pfam" id="PF04229">
    <property type="entry name" value="GrpB"/>
    <property type="match status" value="1"/>
</dbReference>
<dbReference type="EMBL" id="SAUZ01000036">
    <property type="protein sequence ID" value="RWR16833.1"/>
    <property type="molecule type" value="Genomic_DNA"/>
</dbReference>
<comment type="caution">
    <text evidence="1">The sequence shown here is derived from an EMBL/GenBank/DDBJ whole genome shotgun (WGS) entry which is preliminary data.</text>
</comment>
<dbReference type="Gene3D" id="3.30.460.10">
    <property type="entry name" value="Beta Polymerase, domain 2"/>
    <property type="match status" value="1"/>
</dbReference>
<evidence type="ECO:0000313" key="2">
    <source>
        <dbReference type="Proteomes" id="UP000284476"/>
    </source>
</evidence>
<sequence>MDNPIVLHPYDNRWPALFEEERTRLRAVCGALLPDLHHIGSTSIPIATGLADRYPEP</sequence>
<dbReference type="Proteomes" id="UP000284476">
    <property type="component" value="Unassembled WGS sequence"/>
</dbReference>
<proteinExistence type="predicted"/>
<dbReference type="RefSeq" id="WP_128210377.1">
    <property type="nucleotide sequence ID" value="NZ_JBHRSO010000010.1"/>
</dbReference>
<gene>
    <name evidence="1" type="ORF">D2T30_20725</name>
</gene>
<name>A0A443J8N1_9RHOB</name>
<dbReference type="AlphaFoldDB" id="A0A443J8N1"/>
<organism evidence="1 2">
    <name type="scientific">Paenirhodobacter populi</name>
    <dbReference type="NCBI Taxonomy" id="2306993"/>
    <lineage>
        <taxon>Bacteria</taxon>
        <taxon>Pseudomonadati</taxon>
        <taxon>Pseudomonadota</taxon>
        <taxon>Alphaproteobacteria</taxon>
        <taxon>Rhodobacterales</taxon>
        <taxon>Rhodobacter group</taxon>
        <taxon>Paenirhodobacter</taxon>
    </lineage>
</organism>
<dbReference type="InterPro" id="IPR043519">
    <property type="entry name" value="NT_sf"/>
</dbReference>
<accession>A0A443J8N1</accession>
<reference evidence="1 2" key="1">
    <citation type="submission" date="2019-01" db="EMBL/GenBank/DDBJ databases">
        <title>Sinorhodobacter populi sp. nov. isolated from the symptomatic bark tissue of Populus euramericana canker.</title>
        <authorList>
            <person name="Xu G."/>
        </authorList>
    </citation>
    <scope>NUCLEOTIDE SEQUENCE [LARGE SCALE GENOMIC DNA]</scope>
    <source>
        <strain evidence="1 2">SK2B-1</strain>
    </source>
</reference>
<protein>
    <recommendedName>
        <fullName evidence="3">GrpB family protein</fullName>
    </recommendedName>
</protein>
<dbReference type="InterPro" id="IPR007344">
    <property type="entry name" value="GrpB/CoaE"/>
</dbReference>
<dbReference type="SUPFAM" id="SSF81301">
    <property type="entry name" value="Nucleotidyltransferase"/>
    <property type="match status" value="1"/>
</dbReference>
<evidence type="ECO:0000313" key="1">
    <source>
        <dbReference type="EMBL" id="RWR16833.1"/>
    </source>
</evidence>